<dbReference type="AlphaFoldDB" id="A0A7L5BST1"/>
<dbReference type="InterPro" id="IPR011051">
    <property type="entry name" value="RmlC_Cupin_sf"/>
</dbReference>
<dbReference type="PANTHER" id="PTHR36440:SF1">
    <property type="entry name" value="PUTATIVE (AFU_ORTHOLOGUE AFUA_8G07350)-RELATED"/>
    <property type="match status" value="1"/>
</dbReference>
<accession>A0A7L5BST1</accession>
<dbReference type="EMBL" id="CP049056">
    <property type="protein sequence ID" value="QIE54042.1"/>
    <property type="molecule type" value="Genomic_DNA"/>
</dbReference>
<protein>
    <submittedName>
        <fullName evidence="2">Cupin domain-containing protein</fullName>
    </submittedName>
</protein>
<evidence type="ECO:0000313" key="3">
    <source>
        <dbReference type="Proteomes" id="UP000503336"/>
    </source>
</evidence>
<dbReference type="InterPro" id="IPR053146">
    <property type="entry name" value="QDO-like"/>
</dbReference>
<gene>
    <name evidence="2" type="ORF">G5B40_00450</name>
</gene>
<evidence type="ECO:0000259" key="1">
    <source>
        <dbReference type="Pfam" id="PF07883"/>
    </source>
</evidence>
<organism evidence="2 3">
    <name type="scientific">Pikeienuella piscinae</name>
    <dbReference type="NCBI Taxonomy" id="2748098"/>
    <lineage>
        <taxon>Bacteria</taxon>
        <taxon>Pseudomonadati</taxon>
        <taxon>Pseudomonadota</taxon>
        <taxon>Alphaproteobacteria</taxon>
        <taxon>Rhodobacterales</taxon>
        <taxon>Paracoccaceae</taxon>
        <taxon>Pikeienuella</taxon>
    </lineage>
</organism>
<dbReference type="InterPro" id="IPR013096">
    <property type="entry name" value="Cupin_2"/>
</dbReference>
<feature type="domain" description="Cupin type-2" evidence="1">
    <location>
        <begin position="42"/>
        <end position="108"/>
    </location>
</feature>
<evidence type="ECO:0000313" key="2">
    <source>
        <dbReference type="EMBL" id="QIE54042.1"/>
    </source>
</evidence>
<dbReference type="SUPFAM" id="SSF51182">
    <property type="entry name" value="RmlC-like cupins"/>
    <property type="match status" value="1"/>
</dbReference>
<dbReference type="PANTHER" id="PTHR36440">
    <property type="entry name" value="PUTATIVE (AFU_ORTHOLOGUE AFUA_8G07350)-RELATED"/>
    <property type="match status" value="1"/>
</dbReference>
<dbReference type="Gene3D" id="2.60.120.10">
    <property type="entry name" value="Jelly Rolls"/>
    <property type="match status" value="1"/>
</dbReference>
<dbReference type="KEGG" id="hdh:G5B40_00450"/>
<proteinExistence type="predicted"/>
<dbReference type="Proteomes" id="UP000503336">
    <property type="component" value="Chromosome"/>
</dbReference>
<keyword evidence="3" id="KW-1185">Reference proteome</keyword>
<dbReference type="RefSeq" id="WP_165093673.1">
    <property type="nucleotide sequence ID" value="NZ_CP049056.1"/>
</dbReference>
<dbReference type="Pfam" id="PF07883">
    <property type="entry name" value="Cupin_2"/>
    <property type="match status" value="1"/>
</dbReference>
<dbReference type="InterPro" id="IPR014710">
    <property type="entry name" value="RmlC-like_jellyroll"/>
</dbReference>
<sequence length="154" mass="16448">MSVSLAPVVHGPGAGEENRAFGLRRWFRIPAAAVGGAFSVFEEEIPEGAGPPLHIHHDAREFFVVTEGRVRFHCEGEEVEAGPGFTVLIPAGARHTFRGLGPGTSRALITLTPGAGEGLFRDVAAEALSPERDMPRILELAARYKLEFVGPPLA</sequence>
<reference evidence="2 3" key="1">
    <citation type="submission" date="2020-02" db="EMBL/GenBank/DDBJ databases">
        <title>complete genome sequence of Rhodobacteraceae bacterium.</title>
        <authorList>
            <person name="Park J."/>
            <person name="Kim Y.-S."/>
            <person name="Kim K.-H."/>
        </authorList>
    </citation>
    <scope>NUCLEOTIDE SEQUENCE [LARGE SCALE GENOMIC DNA]</scope>
    <source>
        <strain evidence="2 3">RR4-56</strain>
    </source>
</reference>
<name>A0A7L5BST1_9RHOB</name>